<name>A0A2P2QKW8_RHIMU</name>
<organism evidence="1">
    <name type="scientific">Rhizophora mucronata</name>
    <name type="common">Asiatic mangrove</name>
    <dbReference type="NCBI Taxonomy" id="61149"/>
    <lineage>
        <taxon>Eukaryota</taxon>
        <taxon>Viridiplantae</taxon>
        <taxon>Streptophyta</taxon>
        <taxon>Embryophyta</taxon>
        <taxon>Tracheophyta</taxon>
        <taxon>Spermatophyta</taxon>
        <taxon>Magnoliopsida</taxon>
        <taxon>eudicotyledons</taxon>
        <taxon>Gunneridae</taxon>
        <taxon>Pentapetalae</taxon>
        <taxon>rosids</taxon>
        <taxon>fabids</taxon>
        <taxon>Malpighiales</taxon>
        <taxon>Rhizophoraceae</taxon>
        <taxon>Rhizophora</taxon>
    </lineage>
</organism>
<accession>A0A2P2QKW8</accession>
<dbReference type="EMBL" id="GGEC01087148">
    <property type="protein sequence ID" value="MBX67632.1"/>
    <property type="molecule type" value="Transcribed_RNA"/>
</dbReference>
<reference evidence="1" key="1">
    <citation type="submission" date="2018-02" db="EMBL/GenBank/DDBJ databases">
        <title>Rhizophora mucronata_Transcriptome.</title>
        <authorList>
            <person name="Meera S.P."/>
            <person name="Sreeshan A."/>
            <person name="Augustine A."/>
        </authorList>
    </citation>
    <scope>NUCLEOTIDE SEQUENCE</scope>
    <source>
        <tissue evidence="1">Leaf</tissue>
    </source>
</reference>
<sequence>MLSKLKFNSQMGVRIYAPHTQ</sequence>
<protein>
    <submittedName>
        <fullName evidence="1">Uncharacterized protein</fullName>
    </submittedName>
</protein>
<dbReference type="AlphaFoldDB" id="A0A2P2QKW8"/>
<evidence type="ECO:0000313" key="1">
    <source>
        <dbReference type="EMBL" id="MBX67632.1"/>
    </source>
</evidence>
<proteinExistence type="predicted"/>